<evidence type="ECO:0000256" key="3">
    <source>
        <dbReference type="SAM" id="SignalP"/>
    </source>
</evidence>
<dbReference type="EMBL" id="JAAATW010000004">
    <property type="protein sequence ID" value="NBE09306.1"/>
    <property type="molecule type" value="Genomic_DNA"/>
</dbReference>
<evidence type="ECO:0000256" key="1">
    <source>
        <dbReference type="ARBA" id="ARBA00010634"/>
    </source>
</evidence>
<accession>A0ABW9Y9M5</accession>
<keyword evidence="4" id="KW-0449">Lipoprotein</keyword>
<dbReference type="Proteomes" id="UP001517376">
    <property type="component" value="Unassembled WGS sequence"/>
</dbReference>
<comment type="caution">
    <text evidence="4">The sequence shown here is derived from an EMBL/GenBank/DDBJ whole genome shotgun (WGS) entry which is preliminary data.</text>
</comment>
<proteinExistence type="inferred from homology"/>
<dbReference type="Pfam" id="PF04333">
    <property type="entry name" value="MlaA"/>
    <property type="match status" value="1"/>
</dbReference>
<dbReference type="PANTHER" id="PTHR30035:SF3">
    <property type="entry name" value="INTERMEMBRANE PHOSPHOLIPID TRANSPORT SYSTEM LIPOPROTEIN MLAA"/>
    <property type="match status" value="1"/>
</dbReference>
<dbReference type="PANTHER" id="PTHR30035">
    <property type="entry name" value="LIPOPROTEIN VACJ-RELATED"/>
    <property type="match status" value="1"/>
</dbReference>
<organism evidence="4 5">
    <name type="scientific">Paragemmobacter ruber</name>
    <dbReference type="NCBI Taxonomy" id="1985673"/>
    <lineage>
        <taxon>Bacteria</taxon>
        <taxon>Pseudomonadati</taxon>
        <taxon>Pseudomonadota</taxon>
        <taxon>Alphaproteobacteria</taxon>
        <taxon>Rhodobacterales</taxon>
        <taxon>Paracoccaceae</taxon>
        <taxon>Paragemmobacter</taxon>
    </lineage>
</organism>
<feature type="chain" id="PRO_5045813787" evidence="3">
    <location>
        <begin position="30"/>
        <end position="262"/>
    </location>
</feature>
<gene>
    <name evidence="4" type="ORF">GU920_17305</name>
</gene>
<dbReference type="InterPro" id="IPR007428">
    <property type="entry name" value="MlaA"/>
</dbReference>
<evidence type="ECO:0000313" key="5">
    <source>
        <dbReference type="Proteomes" id="UP001517376"/>
    </source>
</evidence>
<name>A0ABW9Y9M5_9RHOB</name>
<comment type="similarity">
    <text evidence="1">Belongs to the MlaA family.</text>
</comment>
<protein>
    <submittedName>
        <fullName evidence="4">VacJ family lipoprotein</fullName>
    </submittedName>
</protein>
<reference evidence="5" key="1">
    <citation type="submission" date="2020-01" db="EMBL/GenBank/DDBJ databases">
        <title>Sphingomonas sp. strain CSW-10.</title>
        <authorList>
            <person name="Chen W.-M."/>
        </authorList>
    </citation>
    <scope>NUCLEOTIDE SEQUENCE [LARGE SCALE GENOMIC DNA]</scope>
    <source>
        <strain evidence="5">CCP-1</strain>
    </source>
</reference>
<feature type="signal peptide" evidence="3">
    <location>
        <begin position="1"/>
        <end position="29"/>
    </location>
</feature>
<evidence type="ECO:0000313" key="4">
    <source>
        <dbReference type="EMBL" id="NBE09306.1"/>
    </source>
</evidence>
<evidence type="ECO:0000256" key="2">
    <source>
        <dbReference type="ARBA" id="ARBA00022729"/>
    </source>
</evidence>
<keyword evidence="2 3" id="KW-0732">Signal</keyword>
<dbReference type="PRINTS" id="PR01805">
    <property type="entry name" value="VACJLIPOPROT"/>
</dbReference>
<sequence>MAASGAPRPALVVAGLCAALLTACGPAPIATGVKDPNEASNRQVHAFNRGLDRALLRPAATTYSSILPEPVEQGISNFASNLDAPGDVVNNVLQLRLGRAAENTLRFALNTTVGIGGLFDPASALGIEGDPTDFGETLHVWGMPEGTYAEVPLLGPTTDRDFIGVIVDVAANPVRLALPEPESYYATGTKVASGLSRRARYSDTVDSVLYESADSYAQTRLLYLQNRRFELGGAAGAAEEGFEDPYAAFEDPYSDFEDPYAE</sequence>
<keyword evidence="5" id="KW-1185">Reference proteome</keyword>